<dbReference type="GO" id="GO:0004177">
    <property type="term" value="F:aminopeptidase activity"/>
    <property type="evidence" value="ECO:0007669"/>
    <property type="project" value="UniProtKB-KW"/>
</dbReference>
<reference evidence="3 4" key="1">
    <citation type="submission" date="2019-09" db="EMBL/GenBank/DDBJ databases">
        <title>Segnochrobactrum spirostomi gen. nov., sp. nov., isolated from the ciliate Spirostomum cf. yagiui and description of a novel family, Segnochrobactraceae fam. nov. within the order Rhizobiales of the class Alphaproteobacteria.</title>
        <authorList>
            <person name="Akter S."/>
            <person name="Shazib S.U.A."/>
            <person name="Shin M.K."/>
        </authorList>
    </citation>
    <scope>NUCLEOTIDE SEQUENCE [LARGE SCALE GENOMIC DNA]</scope>
    <source>
        <strain evidence="3 4">Sp-1</strain>
    </source>
</reference>
<keyword evidence="3" id="KW-0378">Hydrolase</keyword>
<dbReference type="Gene3D" id="3.90.230.10">
    <property type="entry name" value="Creatinase/methionine aminopeptidase superfamily"/>
    <property type="match status" value="1"/>
</dbReference>
<keyword evidence="3" id="KW-0645">Protease</keyword>
<dbReference type="PANTHER" id="PTHR46112:SF2">
    <property type="entry name" value="XAA-PRO AMINOPEPTIDASE P-RELATED"/>
    <property type="match status" value="1"/>
</dbReference>
<keyword evidence="3" id="KW-0031">Aminopeptidase</keyword>
<keyword evidence="4" id="KW-1185">Reference proteome</keyword>
<evidence type="ECO:0000313" key="4">
    <source>
        <dbReference type="Proteomes" id="UP000332515"/>
    </source>
</evidence>
<dbReference type="PANTHER" id="PTHR46112">
    <property type="entry name" value="AMINOPEPTIDASE"/>
    <property type="match status" value="1"/>
</dbReference>
<organism evidence="3 4">
    <name type="scientific">Segnochrobactrum spirostomi</name>
    <dbReference type="NCBI Taxonomy" id="2608987"/>
    <lineage>
        <taxon>Bacteria</taxon>
        <taxon>Pseudomonadati</taxon>
        <taxon>Pseudomonadota</taxon>
        <taxon>Alphaproteobacteria</taxon>
        <taxon>Hyphomicrobiales</taxon>
        <taxon>Segnochrobactraceae</taxon>
        <taxon>Segnochrobactrum</taxon>
    </lineage>
</organism>
<sequence>MAIHFERAEFAIRQERVLEAMAANRLDALVLFAPESMYWLTGYDTFGFCFFQAMVMTRTGRFVLITRAPDLRQAKATSIVEDVRVWVDRGTADPVGQLKEVLFELDLLGTNLGVEYDTQGLTAANGRKLDDGLESFATLIDASALIPALRAVKSPVEIAYAREAARLADLAYEAGLAEIRPGADEGRILAAMQGAVFAAGGDYPGNSFIIGSGADALLCRYKTGRRRLDARDQITLEFAGVWRQYHAALMRTVVIGAPTPRHLELHEAAREALAAVEGAMRPGSTCGDVFDAHARVMDGRGLQPHRLNACGYSLGARYAPSWMDPPMFYRGNQTPIEPNMILFAHMILFDSETETAMTLGRTYLTTAADPEPLSRLPLELAVVG</sequence>
<dbReference type="Proteomes" id="UP000332515">
    <property type="component" value="Unassembled WGS sequence"/>
</dbReference>
<dbReference type="Pfam" id="PF01321">
    <property type="entry name" value="Creatinase_N"/>
    <property type="match status" value="1"/>
</dbReference>
<evidence type="ECO:0000259" key="2">
    <source>
        <dbReference type="Pfam" id="PF01321"/>
    </source>
</evidence>
<feature type="domain" description="Peptidase M24" evidence="1">
    <location>
        <begin position="161"/>
        <end position="348"/>
    </location>
</feature>
<dbReference type="EMBL" id="VWNA01000001">
    <property type="protein sequence ID" value="MQT13556.1"/>
    <property type="molecule type" value="Genomic_DNA"/>
</dbReference>
<name>A0A6A7Y4A6_9HYPH</name>
<dbReference type="Gene3D" id="3.40.350.10">
    <property type="entry name" value="Creatinase/prolidase N-terminal domain"/>
    <property type="match status" value="1"/>
</dbReference>
<dbReference type="Pfam" id="PF00557">
    <property type="entry name" value="Peptidase_M24"/>
    <property type="match status" value="1"/>
</dbReference>
<dbReference type="RefSeq" id="WP_153482383.1">
    <property type="nucleotide sequence ID" value="NZ_VWNA01000001.1"/>
</dbReference>
<accession>A0A6A7Y4A6</accession>
<protein>
    <submittedName>
        <fullName evidence="3">Aminopeptidase P family protein</fullName>
    </submittedName>
</protein>
<dbReference type="InterPro" id="IPR050659">
    <property type="entry name" value="Peptidase_M24B"/>
</dbReference>
<dbReference type="InterPro" id="IPR000994">
    <property type="entry name" value="Pept_M24"/>
</dbReference>
<dbReference type="AlphaFoldDB" id="A0A6A7Y4A6"/>
<dbReference type="CDD" id="cd01066">
    <property type="entry name" value="APP_MetAP"/>
    <property type="match status" value="1"/>
</dbReference>
<comment type="caution">
    <text evidence="3">The sequence shown here is derived from an EMBL/GenBank/DDBJ whole genome shotgun (WGS) entry which is preliminary data.</text>
</comment>
<gene>
    <name evidence="3" type="ORF">F0357_13095</name>
</gene>
<dbReference type="InterPro" id="IPR000587">
    <property type="entry name" value="Creatinase_N"/>
</dbReference>
<feature type="domain" description="Creatinase N-terminal" evidence="2">
    <location>
        <begin position="13"/>
        <end position="152"/>
    </location>
</feature>
<evidence type="ECO:0000313" key="3">
    <source>
        <dbReference type="EMBL" id="MQT13556.1"/>
    </source>
</evidence>
<dbReference type="SUPFAM" id="SSF53092">
    <property type="entry name" value="Creatinase/prolidase N-terminal domain"/>
    <property type="match status" value="1"/>
</dbReference>
<dbReference type="SUPFAM" id="SSF55920">
    <property type="entry name" value="Creatinase/aminopeptidase"/>
    <property type="match status" value="1"/>
</dbReference>
<dbReference type="InterPro" id="IPR029149">
    <property type="entry name" value="Creatin/AminoP/Spt16_N"/>
</dbReference>
<dbReference type="InterPro" id="IPR036005">
    <property type="entry name" value="Creatinase/aminopeptidase-like"/>
</dbReference>
<evidence type="ECO:0000259" key="1">
    <source>
        <dbReference type="Pfam" id="PF00557"/>
    </source>
</evidence>
<proteinExistence type="predicted"/>